<dbReference type="GO" id="GO:0000287">
    <property type="term" value="F:magnesium ion binding"/>
    <property type="evidence" value="ECO:0007669"/>
    <property type="project" value="InterPro"/>
</dbReference>
<dbReference type="AlphaFoldDB" id="A0A366HMV2"/>
<evidence type="ECO:0000313" key="4">
    <source>
        <dbReference type="EMBL" id="RBP43776.1"/>
    </source>
</evidence>
<dbReference type="Proteomes" id="UP000253426">
    <property type="component" value="Unassembled WGS sequence"/>
</dbReference>
<dbReference type="GO" id="GO:0005829">
    <property type="term" value="C:cytosol"/>
    <property type="evidence" value="ECO:0007669"/>
    <property type="project" value="TreeGrafter"/>
</dbReference>
<dbReference type="Pfam" id="PF01648">
    <property type="entry name" value="ACPS"/>
    <property type="match status" value="1"/>
</dbReference>
<dbReference type="InterPro" id="IPR037143">
    <property type="entry name" value="4-PPantetheinyl_Trfase_dom_sf"/>
</dbReference>
<accession>A0A366HMV2</accession>
<dbReference type="InterPro" id="IPR050559">
    <property type="entry name" value="P-Pant_transferase_sf"/>
</dbReference>
<dbReference type="RefSeq" id="WP_113959250.1">
    <property type="nucleotide sequence ID" value="NZ_QNRR01000005.1"/>
</dbReference>
<reference evidence="4 5" key="1">
    <citation type="submission" date="2018-06" db="EMBL/GenBank/DDBJ databases">
        <title>Genomic Encyclopedia of Type Strains, Phase IV (KMG-IV): sequencing the most valuable type-strain genomes for metagenomic binning, comparative biology and taxonomic classification.</title>
        <authorList>
            <person name="Goeker M."/>
        </authorList>
    </citation>
    <scope>NUCLEOTIDE SEQUENCE [LARGE SCALE GENOMIC DNA]</scope>
    <source>
        <strain evidence="4 5">DSM 25532</strain>
    </source>
</reference>
<comment type="similarity">
    <text evidence="1">Belongs to the P-Pant transferase superfamily. Gsp/Sfp/HetI/AcpT family.</text>
</comment>
<organism evidence="4 5">
    <name type="scientific">Roseimicrobium gellanilyticum</name>
    <dbReference type="NCBI Taxonomy" id="748857"/>
    <lineage>
        <taxon>Bacteria</taxon>
        <taxon>Pseudomonadati</taxon>
        <taxon>Verrucomicrobiota</taxon>
        <taxon>Verrucomicrobiia</taxon>
        <taxon>Verrucomicrobiales</taxon>
        <taxon>Verrucomicrobiaceae</taxon>
        <taxon>Roseimicrobium</taxon>
    </lineage>
</organism>
<evidence type="ECO:0000259" key="3">
    <source>
        <dbReference type="Pfam" id="PF01648"/>
    </source>
</evidence>
<evidence type="ECO:0000256" key="1">
    <source>
        <dbReference type="ARBA" id="ARBA00010990"/>
    </source>
</evidence>
<gene>
    <name evidence="4" type="ORF">DES53_105175</name>
</gene>
<feature type="domain" description="4'-phosphopantetheinyl transferase" evidence="3">
    <location>
        <begin position="139"/>
        <end position="217"/>
    </location>
</feature>
<sequence>MISSSPRRMTPEARFSLMLAHFAFTTPPQPRPHSVLCRILDGRELDEVCPLDLALLTPEERAHYHATYRTGSALALAVRSRAELRWMLSREIGLPPNKVPIAPDRHGKPRCTYPTAADLDFSVSRAGDCAIIALGEATGVGVDVEEIIDEEPSDENLAIVFNEAEFRAWACLAAPQRRKAFTQAWTIKEAALKASGMGLDGDVHEITVRFDDNGNAVPILPSSRWIFERLEFCPSYAASFMAVTA</sequence>
<protein>
    <submittedName>
        <fullName evidence="4">Phosphopantetheine--protein transferase-like protein</fullName>
    </submittedName>
</protein>
<evidence type="ECO:0000313" key="5">
    <source>
        <dbReference type="Proteomes" id="UP000253426"/>
    </source>
</evidence>
<dbReference type="GO" id="GO:0019878">
    <property type="term" value="P:lysine biosynthetic process via aminoadipic acid"/>
    <property type="evidence" value="ECO:0007669"/>
    <property type="project" value="TreeGrafter"/>
</dbReference>
<dbReference type="EMBL" id="QNRR01000005">
    <property type="protein sequence ID" value="RBP43776.1"/>
    <property type="molecule type" value="Genomic_DNA"/>
</dbReference>
<evidence type="ECO:0000256" key="2">
    <source>
        <dbReference type="ARBA" id="ARBA00022679"/>
    </source>
</evidence>
<dbReference type="PANTHER" id="PTHR12215:SF10">
    <property type="entry name" value="L-AMINOADIPATE-SEMIALDEHYDE DEHYDROGENASE-PHOSPHOPANTETHEINYL TRANSFERASE"/>
    <property type="match status" value="1"/>
</dbReference>
<keyword evidence="2 4" id="KW-0808">Transferase</keyword>
<dbReference type="InterPro" id="IPR008278">
    <property type="entry name" value="4-PPantetheinyl_Trfase_dom"/>
</dbReference>
<proteinExistence type="inferred from homology"/>
<dbReference type="PANTHER" id="PTHR12215">
    <property type="entry name" value="PHOSPHOPANTETHEINE TRANSFERASE"/>
    <property type="match status" value="1"/>
</dbReference>
<dbReference type="OrthoDB" id="190168at2"/>
<dbReference type="Gene3D" id="3.90.470.20">
    <property type="entry name" value="4'-phosphopantetheinyl transferase domain"/>
    <property type="match status" value="2"/>
</dbReference>
<comment type="caution">
    <text evidence="4">The sequence shown here is derived from an EMBL/GenBank/DDBJ whole genome shotgun (WGS) entry which is preliminary data.</text>
</comment>
<keyword evidence="5" id="KW-1185">Reference proteome</keyword>
<dbReference type="GO" id="GO:0008897">
    <property type="term" value="F:holo-[acyl-carrier-protein] synthase activity"/>
    <property type="evidence" value="ECO:0007669"/>
    <property type="project" value="InterPro"/>
</dbReference>
<dbReference type="SUPFAM" id="SSF56214">
    <property type="entry name" value="4'-phosphopantetheinyl transferase"/>
    <property type="match status" value="2"/>
</dbReference>
<name>A0A366HMV2_9BACT</name>